<evidence type="ECO:0000256" key="1">
    <source>
        <dbReference type="SAM" id="Coils"/>
    </source>
</evidence>
<accession>A0A3P7JCL2</accession>
<name>A0A3P7JCL2_STRVU</name>
<dbReference type="Proteomes" id="UP000270094">
    <property type="component" value="Unassembled WGS sequence"/>
</dbReference>
<dbReference type="EMBL" id="UYYB01032608">
    <property type="protein sequence ID" value="VDM73817.1"/>
    <property type="molecule type" value="Genomic_DNA"/>
</dbReference>
<evidence type="ECO:0000313" key="2">
    <source>
        <dbReference type="EMBL" id="VDM73817.1"/>
    </source>
</evidence>
<sequence length="137" mass="15624">MNAEEFEKQADAKKEEIGVIEGELREVEAVLEQQQADLTNAEDAKKLRHLEAFSKLEEGVAAELTKIEACEEEKRECKESFGETLTEYEEKRKSLDAEIKEMKKKEAALIKWENDIGSKEQAFKTAEEVSVIIFALI</sequence>
<reference evidence="2 3" key="1">
    <citation type="submission" date="2018-11" db="EMBL/GenBank/DDBJ databases">
        <authorList>
            <consortium name="Pathogen Informatics"/>
        </authorList>
    </citation>
    <scope>NUCLEOTIDE SEQUENCE [LARGE SCALE GENOMIC DNA]</scope>
</reference>
<proteinExistence type="predicted"/>
<organism evidence="2 3">
    <name type="scientific">Strongylus vulgaris</name>
    <name type="common">Blood worm</name>
    <dbReference type="NCBI Taxonomy" id="40348"/>
    <lineage>
        <taxon>Eukaryota</taxon>
        <taxon>Metazoa</taxon>
        <taxon>Ecdysozoa</taxon>
        <taxon>Nematoda</taxon>
        <taxon>Chromadorea</taxon>
        <taxon>Rhabditida</taxon>
        <taxon>Rhabditina</taxon>
        <taxon>Rhabditomorpha</taxon>
        <taxon>Strongyloidea</taxon>
        <taxon>Strongylidae</taxon>
        <taxon>Strongylus</taxon>
    </lineage>
</organism>
<feature type="coiled-coil region" evidence="1">
    <location>
        <begin position="3"/>
        <end position="44"/>
    </location>
</feature>
<dbReference type="AlphaFoldDB" id="A0A3P7JCL2"/>
<keyword evidence="3" id="KW-1185">Reference proteome</keyword>
<evidence type="ECO:0000313" key="3">
    <source>
        <dbReference type="Proteomes" id="UP000270094"/>
    </source>
</evidence>
<gene>
    <name evidence="2" type="ORF">SVUK_LOCUS8815</name>
</gene>
<protein>
    <submittedName>
        <fullName evidence="2">Uncharacterized protein</fullName>
    </submittedName>
</protein>
<keyword evidence="1" id="KW-0175">Coiled coil</keyword>
<feature type="coiled-coil region" evidence="1">
    <location>
        <begin position="78"/>
        <end position="115"/>
    </location>
</feature>